<dbReference type="Pfam" id="PF00450">
    <property type="entry name" value="Peptidase_S10"/>
    <property type="match status" value="2"/>
</dbReference>
<comment type="similarity">
    <text evidence="1">Belongs to the peptidase S10 family.</text>
</comment>
<dbReference type="EMBL" id="WOCE01000021">
    <property type="protein sequence ID" value="KAE9589153.1"/>
    <property type="molecule type" value="Genomic_DNA"/>
</dbReference>
<reference evidence="3" key="1">
    <citation type="journal article" date="2020" name="Nat. Commun.">
        <title>Genome sequence of the cluster root forming white lupin.</title>
        <authorList>
            <person name="Hufnagel B."/>
            <person name="Marques A."/>
            <person name="Soriano A."/>
            <person name="Marques L."/>
            <person name="Divol F."/>
            <person name="Doumas P."/>
            <person name="Sallet E."/>
            <person name="Mancinotti D."/>
            <person name="Carrere S."/>
            <person name="Marande W."/>
            <person name="Arribat S."/>
            <person name="Keller J."/>
            <person name="Huneau C."/>
            <person name="Blein T."/>
            <person name="Aime D."/>
            <person name="Laguerre M."/>
            <person name="Taylor J."/>
            <person name="Schubert V."/>
            <person name="Nelson M."/>
            <person name="Geu-Flores F."/>
            <person name="Crespi M."/>
            <person name="Gallardo-Guerrero K."/>
            <person name="Delaux P.-M."/>
            <person name="Salse J."/>
            <person name="Berges H."/>
            <person name="Guyot R."/>
            <person name="Gouzy J."/>
            <person name="Peret B."/>
        </authorList>
    </citation>
    <scope>NUCLEOTIDE SEQUENCE [LARGE SCALE GENOMIC DNA]</scope>
    <source>
        <strain evidence="3">cv. Amiga</strain>
    </source>
</reference>
<protein>
    <submittedName>
        <fullName evidence="2">Putative carboxypeptidase D</fullName>
    </submittedName>
</protein>
<dbReference type="GO" id="GO:0006508">
    <property type="term" value="P:proteolysis"/>
    <property type="evidence" value="ECO:0007669"/>
    <property type="project" value="InterPro"/>
</dbReference>
<dbReference type="OrthoDB" id="443318at2759"/>
<accession>A0A6A4NAY6</accession>
<dbReference type="Proteomes" id="UP000447434">
    <property type="component" value="Chromosome 21"/>
</dbReference>
<keyword evidence="2" id="KW-0121">Carboxypeptidase</keyword>
<dbReference type="Gene3D" id="3.40.50.1820">
    <property type="entry name" value="alpha/beta hydrolase"/>
    <property type="match status" value="1"/>
</dbReference>
<dbReference type="SUPFAM" id="SSF53474">
    <property type="entry name" value="alpha/beta-Hydrolases"/>
    <property type="match status" value="1"/>
</dbReference>
<keyword evidence="2" id="KW-0645">Protease</keyword>
<dbReference type="PANTHER" id="PTHR11802">
    <property type="entry name" value="SERINE PROTEASE FAMILY S10 SERINE CARBOXYPEPTIDASE"/>
    <property type="match status" value="1"/>
</dbReference>
<evidence type="ECO:0000313" key="3">
    <source>
        <dbReference type="Proteomes" id="UP000447434"/>
    </source>
</evidence>
<dbReference type="AlphaFoldDB" id="A0A6A4NAY6"/>
<proteinExistence type="inferred from homology"/>
<evidence type="ECO:0000256" key="1">
    <source>
        <dbReference type="ARBA" id="ARBA00009431"/>
    </source>
</evidence>
<comment type="caution">
    <text evidence="2">The sequence shown here is derived from an EMBL/GenBank/DDBJ whole genome shotgun (WGS) entry which is preliminary data.</text>
</comment>
<gene>
    <name evidence="2" type="ORF">Lalb_Chr21g0306021</name>
</gene>
<keyword evidence="3" id="KW-1185">Reference proteome</keyword>
<name>A0A6A4NAY6_LUPAL</name>
<dbReference type="GO" id="GO:0005773">
    <property type="term" value="C:vacuole"/>
    <property type="evidence" value="ECO:0007669"/>
    <property type="project" value="TreeGrafter"/>
</dbReference>
<sequence length="132" mass="15139">MFLDLVYGKIMAFIADILVTDHVYSGSVFSDFAAEDAYILLVNWFERFPQYKRREVYIAGESYADGIVVGNAVTDDYHDYVGTFEYWWTHGLVSDSTYRMLRIVCDFDSSQHPSVQCMQAIIVAIVDGARKH</sequence>
<evidence type="ECO:0000313" key="2">
    <source>
        <dbReference type="EMBL" id="KAE9589153.1"/>
    </source>
</evidence>
<dbReference type="PANTHER" id="PTHR11802:SF198">
    <property type="entry name" value="SERINE CARBOXYPEPTIDASE-LIKE 27"/>
    <property type="match status" value="1"/>
</dbReference>
<dbReference type="InterPro" id="IPR001563">
    <property type="entry name" value="Peptidase_S10"/>
</dbReference>
<keyword evidence="2" id="KW-0378">Hydrolase</keyword>
<dbReference type="InterPro" id="IPR029058">
    <property type="entry name" value="AB_hydrolase_fold"/>
</dbReference>
<dbReference type="GO" id="GO:0004185">
    <property type="term" value="F:serine-type carboxypeptidase activity"/>
    <property type="evidence" value="ECO:0007669"/>
    <property type="project" value="InterPro"/>
</dbReference>
<organism evidence="2 3">
    <name type="scientific">Lupinus albus</name>
    <name type="common">White lupine</name>
    <name type="synonym">Lupinus termis</name>
    <dbReference type="NCBI Taxonomy" id="3870"/>
    <lineage>
        <taxon>Eukaryota</taxon>
        <taxon>Viridiplantae</taxon>
        <taxon>Streptophyta</taxon>
        <taxon>Embryophyta</taxon>
        <taxon>Tracheophyta</taxon>
        <taxon>Spermatophyta</taxon>
        <taxon>Magnoliopsida</taxon>
        <taxon>eudicotyledons</taxon>
        <taxon>Gunneridae</taxon>
        <taxon>Pentapetalae</taxon>
        <taxon>rosids</taxon>
        <taxon>fabids</taxon>
        <taxon>Fabales</taxon>
        <taxon>Fabaceae</taxon>
        <taxon>Papilionoideae</taxon>
        <taxon>50 kb inversion clade</taxon>
        <taxon>genistoids sensu lato</taxon>
        <taxon>core genistoids</taxon>
        <taxon>Genisteae</taxon>
        <taxon>Lupinus</taxon>
    </lineage>
</organism>